<dbReference type="InterPro" id="IPR001387">
    <property type="entry name" value="Cro/C1-type_HTH"/>
</dbReference>
<dbReference type="GO" id="GO:0003677">
    <property type="term" value="F:DNA binding"/>
    <property type="evidence" value="ECO:0007669"/>
    <property type="project" value="InterPro"/>
</dbReference>
<dbReference type="Gene3D" id="1.10.260.40">
    <property type="entry name" value="lambda repressor-like DNA-binding domains"/>
    <property type="match status" value="1"/>
</dbReference>
<accession>A0A1F8H7B8</accession>
<evidence type="ECO:0000313" key="3">
    <source>
        <dbReference type="Proteomes" id="UP000177676"/>
    </source>
</evidence>
<dbReference type="EMBL" id="MGKS01000003">
    <property type="protein sequence ID" value="OGN32809.1"/>
    <property type="molecule type" value="Genomic_DNA"/>
</dbReference>
<name>A0A1F8H7B8_9BACT</name>
<organism evidence="2 3">
    <name type="scientific">Candidatus Yanofskybacteria bacterium RIFCSPLOWO2_02_FULL_43_10b</name>
    <dbReference type="NCBI Taxonomy" id="1802704"/>
    <lineage>
        <taxon>Bacteria</taxon>
        <taxon>Candidatus Yanofskyibacteriota</taxon>
    </lineage>
</organism>
<dbReference type="InterPro" id="IPR010982">
    <property type="entry name" value="Lambda_DNA-bd_dom_sf"/>
</dbReference>
<dbReference type="AlphaFoldDB" id="A0A1F8H7B8"/>
<comment type="caution">
    <text evidence="2">The sequence shown here is derived from an EMBL/GenBank/DDBJ whole genome shotgun (WGS) entry which is preliminary data.</text>
</comment>
<dbReference type="CDD" id="cd00093">
    <property type="entry name" value="HTH_XRE"/>
    <property type="match status" value="1"/>
</dbReference>
<gene>
    <name evidence="2" type="ORF">A3I92_02560</name>
</gene>
<dbReference type="Proteomes" id="UP000177676">
    <property type="component" value="Unassembled WGS sequence"/>
</dbReference>
<evidence type="ECO:0000259" key="1">
    <source>
        <dbReference type="PROSITE" id="PS50943"/>
    </source>
</evidence>
<dbReference type="PROSITE" id="PS50943">
    <property type="entry name" value="HTH_CROC1"/>
    <property type="match status" value="1"/>
</dbReference>
<dbReference type="SMART" id="SM00530">
    <property type="entry name" value="HTH_XRE"/>
    <property type="match status" value="1"/>
</dbReference>
<evidence type="ECO:0000313" key="2">
    <source>
        <dbReference type="EMBL" id="OGN32809.1"/>
    </source>
</evidence>
<reference evidence="2 3" key="1">
    <citation type="journal article" date="2016" name="Nat. Commun.">
        <title>Thousands of microbial genomes shed light on interconnected biogeochemical processes in an aquifer system.</title>
        <authorList>
            <person name="Anantharaman K."/>
            <person name="Brown C.T."/>
            <person name="Hug L.A."/>
            <person name="Sharon I."/>
            <person name="Castelle C.J."/>
            <person name="Probst A.J."/>
            <person name="Thomas B.C."/>
            <person name="Singh A."/>
            <person name="Wilkins M.J."/>
            <person name="Karaoz U."/>
            <person name="Brodie E.L."/>
            <person name="Williams K.H."/>
            <person name="Hubbard S.S."/>
            <person name="Banfield J.F."/>
        </authorList>
    </citation>
    <scope>NUCLEOTIDE SEQUENCE [LARGE SCALE GENOMIC DNA]</scope>
</reference>
<dbReference type="SUPFAM" id="SSF47413">
    <property type="entry name" value="lambda repressor-like DNA-binding domains"/>
    <property type="match status" value="1"/>
</dbReference>
<sequence>MTKAIYSKDHKYIVEQLKRARQEAGLGQIEVAKLLGKTQSHVSKVEAGQRRIDIIALKEFTRIYKKPMDYFLKY</sequence>
<proteinExistence type="predicted"/>
<dbReference type="Pfam" id="PF01381">
    <property type="entry name" value="HTH_3"/>
    <property type="match status" value="1"/>
</dbReference>
<feature type="domain" description="HTH cro/C1-type" evidence="1">
    <location>
        <begin position="17"/>
        <end position="71"/>
    </location>
</feature>
<protein>
    <recommendedName>
        <fullName evidence="1">HTH cro/C1-type domain-containing protein</fullName>
    </recommendedName>
</protein>